<feature type="signal peptide" evidence="5">
    <location>
        <begin position="1"/>
        <end position="19"/>
    </location>
</feature>
<evidence type="ECO:0000256" key="2">
    <source>
        <dbReference type="ARBA" id="ARBA00012438"/>
    </source>
</evidence>
<organism evidence="7 8">
    <name type="scientific">Nepenthes gracilis</name>
    <name type="common">Slender pitcher plant</name>
    <dbReference type="NCBI Taxonomy" id="150966"/>
    <lineage>
        <taxon>Eukaryota</taxon>
        <taxon>Viridiplantae</taxon>
        <taxon>Streptophyta</taxon>
        <taxon>Embryophyta</taxon>
        <taxon>Tracheophyta</taxon>
        <taxon>Spermatophyta</taxon>
        <taxon>Magnoliopsida</taxon>
        <taxon>eudicotyledons</taxon>
        <taxon>Gunneridae</taxon>
        <taxon>Pentapetalae</taxon>
        <taxon>Caryophyllales</taxon>
        <taxon>Nepenthaceae</taxon>
        <taxon>Nepenthes</taxon>
    </lineage>
</organism>
<dbReference type="Pfam" id="PF24896">
    <property type="entry name" value="Receiver_CRE1"/>
    <property type="match status" value="1"/>
</dbReference>
<evidence type="ECO:0000256" key="5">
    <source>
        <dbReference type="SAM" id="SignalP"/>
    </source>
</evidence>
<dbReference type="EC" id="2.7.13.3" evidence="2"/>
<dbReference type="GO" id="GO:0004673">
    <property type="term" value="F:protein histidine kinase activity"/>
    <property type="evidence" value="ECO:0007669"/>
    <property type="project" value="UniProtKB-EC"/>
</dbReference>
<dbReference type="Gene3D" id="3.40.50.2300">
    <property type="match status" value="1"/>
</dbReference>
<dbReference type="GO" id="GO:0000160">
    <property type="term" value="P:phosphorelay signal transduction system"/>
    <property type="evidence" value="ECO:0007669"/>
    <property type="project" value="InterPro"/>
</dbReference>
<dbReference type="PANTHER" id="PTHR43719:SF73">
    <property type="entry name" value="HISTIDINE KINASE 3"/>
    <property type="match status" value="1"/>
</dbReference>
<accession>A0AAD3XWS3</accession>
<proteinExistence type="predicted"/>
<evidence type="ECO:0000256" key="3">
    <source>
        <dbReference type="ARBA" id="ARBA00022553"/>
    </source>
</evidence>
<evidence type="ECO:0000313" key="7">
    <source>
        <dbReference type="EMBL" id="GMH20383.1"/>
    </source>
</evidence>
<dbReference type="InterPro" id="IPR056839">
    <property type="entry name" value="Receiver_AHK4/CRE1_1st"/>
</dbReference>
<dbReference type="InterPro" id="IPR001789">
    <property type="entry name" value="Sig_transdc_resp-reg_receiver"/>
</dbReference>
<dbReference type="InterPro" id="IPR011006">
    <property type="entry name" value="CheY-like_superfamily"/>
</dbReference>
<keyword evidence="8" id="KW-1185">Reference proteome</keyword>
<dbReference type="CDD" id="cd17546">
    <property type="entry name" value="REC_hyHK_CKI1_RcsC-like"/>
    <property type="match status" value="1"/>
</dbReference>
<dbReference type="GO" id="GO:0005634">
    <property type="term" value="C:nucleus"/>
    <property type="evidence" value="ECO:0007669"/>
    <property type="project" value="TreeGrafter"/>
</dbReference>
<dbReference type="EMBL" id="BSYO01000021">
    <property type="protein sequence ID" value="GMH20383.1"/>
    <property type="molecule type" value="Genomic_DNA"/>
</dbReference>
<dbReference type="Pfam" id="PF00072">
    <property type="entry name" value="Response_reg"/>
    <property type="match status" value="1"/>
</dbReference>
<comment type="caution">
    <text evidence="7">The sequence shown here is derived from an EMBL/GenBank/DDBJ whole genome shotgun (WGS) entry which is preliminary data.</text>
</comment>
<dbReference type="PROSITE" id="PS50110">
    <property type="entry name" value="RESPONSE_REGULATORY"/>
    <property type="match status" value="1"/>
</dbReference>
<evidence type="ECO:0000256" key="4">
    <source>
        <dbReference type="PROSITE-ProRule" id="PRU00169"/>
    </source>
</evidence>
<feature type="chain" id="PRO_5042054209" description="histidine kinase" evidence="5">
    <location>
        <begin position="20"/>
        <end position="245"/>
    </location>
</feature>
<keyword evidence="5" id="KW-0732">Signal</keyword>
<dbReference type="AlphaFoldDB" id="A0AAD3XWS3"/>
<evidence type="ECO:0000313" key="8">
    <source>
        <dbReference type="Proteomes" id="UP001279734"/>
    </source>
</evidence>
<dbReference type="InterPro" id="IPR050956">
    <property type="entry name" value="2C_system_His_kinase"/>
</dbReference>
<keyword evidence="3 4" id="KW-0597">Phosphoprotein</keyword>
<evidence type="ECO:0000256" key="1">
    <source>
        <dbReference type="ARBA" id="ARBA00000085"/>
    </source>
</evidence>
<dbReference type="SUPFAM" id="SSF52172">
    <property type="entry name" value="CheY-like"/>
    <property type="match status" value="1"/>
</dbReference>
<comment type="catalytic activity">
    <reaction evidence="1">
        <text>ATP + protein L-histidine = ADP + protein N-phospho-L-histidine.</text>
        <dbReference type="EC" id="2.7.13.3"/>
    </reaction>
</comment>
<name>A0AAD3XWS3_NEPGR</name>
<protein>
    <recommendedName>
        <fullName evidence="2">histidine kinase</fullName>
        <ecNumber evidence="2">2.7.13.3</ecNumber>
    </recommendedName>
</protein>
<evidence type="ECO:0000259" key="6">
    <source>
        <dbReference type="PROSITE" id="PS50110"/>
    </source>
</evidence>
<feature type="domain" description="Response regulatory" evidence="6">
    <location>
        <begin position="156"/>
        <end position="245"/>
    </location>
</feature>
<dbReference type="Proteomes" id="UP001279734">
    <property type="component" value="Unassembled WGS sequence"/>
</dbReference>
<reference evidence="7" key="1">
    <citation type="submission" date="2023-05" db="EMBL/GenBank/DDBJ databases">
        <title>Nepenthes gracilis genome sequencing.</title>
        <authorList>
            <person name="Fukushima K."/>
        </authorList>
    </citation>
    <scope>NUCLEOTIDE SEQUENCE</scope>
    <source>
        <strain evidence="7">SING2019-196</strain>
    </source>
</reference>
<sequence>MLNVLNVLVVSWFLRKSNHLSDRCGVVDGVNCANNTSDDRLMGREAGATTNVLKDDNLFKSGTVCHLSEDSDNAALIRRIDHRSPPKILVLSNCISSKRAGAVSGGVDALSTIMKPLRASLLAASLQHAIGIGNNVNNWNGELSCSSLRKRLFGRKILVVDDNNVNLRVAAGALKKYGADVVCADSGKSAISLLKPPHHFDACFMDIQMPGMDGYVFWNCDYNVSFFSFKKPSGLTMWSSFSAAI</sequence>
<gene>
    <name evidence="7" type="ORF">Nepgr_022224</name>
</gene>
<dbReference type="PANTHER" id="PTHR43719">
    <property type="entry name" value="TWO-COMPONENT HISTIDINE KINASE"/>
    <property type="match status" value="1"/>
</dbReference>
<feature type="modified residue" description="4-aspartylphosphate" evidence="4">
    <location>
        <position position="206"/>
    </location>
</feature>